<gene>
    <name evidence="2" type="ORF">GCM10011492_24980</name>
</gene>
<dbReference type="GO" id="GO:0016020">
    <property type="term" value="C:membrane"/>
    <property type="evidence" value="ECO:0007669"/>
    <property type="project" value="InterPro"/>
</dbReference>
<keyword evidence="1" id="KW-0472">Membrane</keyword>
<accession>A0A916WVI9</accession>
<keyword evidence="3" id="KW-1185">Reference proteome</keyword>
<dbReference type="InterPro" id="IPR043148">
    <property type="entry name" value="TagF_C"/>
</dbReference>
<reference evidence="2" key="1">
    <citation type="journal article" date="2014" name="Int. J. Syst. Evol. Microbiol.">
        <title>Complete genome sequence of Corynebacterium casei LMG S-19264T (=DSM 44701T), isolated from a smear-ripened cheese.</title>
        <authorList>
            <consortium name="US DOE Joint Genome Institute (JGI-PGF)"/>
            <person name="Walter F."/>
            <person name="Albersmeier A."/>
            <person name="Kalinowski J."/>
            <person name="Ruckert C."/>
        </authorList>
    </citation>
    <scope>NUCLEOTIDE SEQUENCE</scope>
    <source>
        <strain evidence="2">CGMCC 1.15085</strain>
    </source>
</reference>
<evidence type="ECO:0000313" key="3">
    <source>
        <dbReference type="Proteomes" id="UP000636793"/>
    </source>
</evidence>
<dbReference type="InterPro" id="IPR007554">
    <property type="entry name" value="Glycerophosphate_synth"/>
</dbReference>
<keyword evidence="2" id="KW-0808">Transferase</keyword>
<comment type="caution">
    <text evidence="2">The sequence shown here is derived from an EMBL/GenBank/DDBJ whole genome shotgun (WGS) entry which is preliminary data.</text>
</comment>
<evidence type="ECO:0000313" key="2">
    <source>
        <dbReference type="EMBL" id="GGB33396.1"/>
    </source>
</evidence>
<dbReference type="AlphaFoldDB" id="A0A916WVI9"/>
<name>A0A916WVI9_9MICO</name>
<feature type="transmembrane region" description="Helical" evidence="1">
    <location>
        <begin position="116"/>
        <end position="134"/>
    </location>
</feature>
<feature type="transmembrane region" description="Helical" evidence="1">
    <location>
        <begin position="140"/>
        <end position="161"/>
    </location>
</feature>
<dbReference type="Gene3D" id="3.40.50.12580">
    <property type="match status" value="1"/>
</dbReference>
<keyword evidence="1" id="KW-0812">Transmembrane</keyword>
<keyword evidence="1" id="KW-1133">Transmembrane helix</keyword>
<protein>
    <submittedName>
        <fullName evidence="2">Glycosyl transferase</fullName>
    </submittedName>
</protein>
<dbReference type="Proteomes" id="UP000636793">
    <property type="component" value="Unassembled WGS sequence"/>
</dbReference>
<organism evidence="2 3">
    <name type="scientific">Flexivirga endophytica</name>
    <dbReference type="NCBI Taxonomy" id="1849103"/>
    <lineage>
        <taxon>Bacteria</taxon>
        <taxon>Bacillati</taxon>
        <taxon>Actinomycetota</taxon>
        <taxon>Actinomycetes</taxon>
        <taxon>Micrococcales</taxon>
        <taxon>Dermacoccaceae</taxon>
        <taxon>Flexivirga</taxon>
    </lineage>
</organism>
<sequence length="573" mass="63088">MALVATLLLLSGAKYPGVVVWLVGYAGCVVMCRKMWRGRGLGAHLIARVLFAIGPAGPIIHHGLSVAWAAWTAIAILVMLVRSESFVRRAHGYTGVRASGFDQLTLRQKKPWTVRLYGRIMLVLPVALLAAGYFHLNGLWWLLMSLIAGMMATFILADAFARRTASRRAQQMLPTVLETLNPAFVVYWDAPRNSQQQLGMWIPHLKRVGVPFYVMVRDRRSYGQAVSVVDDVPILHCPTMATVERNRSESLRAAFYVNNAARNTHFVRYGELTHVQLLHGDSDKAPSYSPVTAMFDKVFVAGQAGIDRYAAHGVFIPDEKFVIVGRPQVVGIERRHTETLDLTDSTVFYAPTWKGFHEDAAYSSIPRALDIVGEALAHGCRVIFRQHPYNDRDPEFALIAEQARELLAADAAKTGRAHVFGAAAEQEMSILECFNASDLMIADVSSVVADYLYSEKPILLVNPGQDPAEFREEFPLASATYVVDGSREEVGAALESAATDDPLGVVRREKRTYYLGDFPDATYEEGFLRAAAEVAHAPWPPAEAVWPPVRATDDLTAEVRAEAQGPSSASPPA</sequence>
<proteinExistence type="predicted"/>
<feature type="transmembrane region" description="Helical" evidence="1">
    <location>
        <begin position="59"/>
        <end position="81"/>
    </location>
</feature>
<dbReference type="Pfam" id="PF04464">
    <property type="entry name" value="Glyphos_transf"/>
    <property type="match status" value="1"/>
</dbReference>
<dbReference type="EMBL" id="BMHI01000004">
    <property type="protein sequence ID" value="GGB33396.1"/>
    <property type="molecule type" value="Genomic_DNA"/>
</dbReference>
<dbReference type="GO" id="GO:0047355">
    <property type="term" value="F:CDP-glycerol glycerophosphotransferase activity"/>
    <property type="evidence" value="ECO:0007669"/>
    <property type="project" value="InterPro"/>
</dbReference>
<reference evidence="2" key="2">
    <citation type="submission" date="2020-09" db="EMBL/GenBank/DDBJ databases">
        <authorList>
            <person name="Sun Q."/>
            <person name="Zhou Y."/>
        </authorList>
    </citation>
    <scope>NUCLEOTIDE SEQUENCE</scope>
    <source>
        <strain evidence="2">CGMCC 1.15085</strain>
    </source>
</reference>
<evidence type="ECO:0000256" key="1">
    <source>
        <dbReference type="SAM" id="Phobius"/>
    </source>
</evidence>